<dbReference type="RefSeq" id="WP_146648943.1">
    <property type="nucleotide sequence ID" value="NZ_CP012333.1"/>
</dbReference>
<keyword evidence="3" id="KW-0731">Sigma factor</keyword>
<dbReference type="EMBL" id="CP012333">
    <property type="protein sequence ID" value="AKU97870.1"/>
    <property type="molecule type" value="Genomic_DNA"/>
</dbReference>
<dbReference type="Gene3D" id="1.10.10.10">
    <property type="entry name" value="Winged helix-like DNA-binding domain superfamily/Winged helix DNA-binding domain"/>
    <property type="match status" value="1"/>
</dbReference>
<evidence type="ECO:0000256" key="1">
    <source>
        <dbReference type="ARBA" id="ARBA00010641"/>
    </source>
</evidence>
<dbReference type="STRING" id="1391654.AKJ09_04534"/>
<dbReference type="InterPro" id="IPR014284">
    <property type="entry name" value="RNA_pol_sigma-70_dom"/>
</dbReference>
<dbReference type="Proteomes" id="UP000064967">
    <property type="component" value="Chromosome"/>
</dbReference>
<dbReference type="InterPro" id="IPR007627">
    <property type="entry name" value="RNA_pol_sigma70_r2"/>
</dbReference>
<keyword evidence="8" id="KW-1185">Reference proteome</keyword>
<sequence>MSNIRALQLAKLPPGAVPASVTAAMAEPNPTLECLILQHHEFVWRSLRRLGVPDADLEDAVQEVYLEASKRLASITSARGFLFRACMYVASHARRSIQRRREVHDDELLKRQIDPGSTPEQAIAQSEARQDLQRVLEKIPEEPRAIFILFELERLNTVQIAELLELPVGTVASRLRRARELFLQAAARKGAQENHR</sequence>
<accession>A0A0K1PWG4</accession>
<evidence type="ECO:0000313" key="7">
    <source>
        <dbReference type="EMBL" id="AKU97870.1"/>
    </source>
</evidence>
<dbReference type="PANTHER" id="PTHR43133">
    <property type="entry name" value="RNA POLYMERASE ECF-TYPE SIGMA FACTO"/>
    <property type="match status" value="1"/>
</dbReference>
<evidence type="ECO:0000256" key="4">
    <source>
        <dbReference type="ARBA" id="ARBA00023163"/>
    </source>
</evidence>
<dbReference type="PANTHER" id="PTHR43133:SF51">
    <property type="entry name" value="RNA POLYMERASE SIGMA FACTOR"/>
    <property type="match status" value="1"/>
</dbReference>
<dbReference type="Pfam" id="PF04542">
    <property type="entry name" value="Sigma70_r2"/>
    <property type="match status" value="1"/>
</dbReference>
<keyword evidence="2" id="KW-0805">Transcription regulation</keyword>
<feature type="domain" description="RNA polymerase sigma factor 70 region 4 type 2" evidence="6">
    <location>
        <begin position="130"/>
        <end position="180"/>
    </location>
</feature>
<dbReference type="NCBIfam" id="TIGR02937">
    <property type="entry name" value="sigma70-ECF"/>
    <property type="match status" value="1"/>
</dbReference>
<keyword evidence="4" id="KW-0804">Transcription</keyword>
<evidence type="ECO:0000256" key="2">
    <source>
        <dbReference type="ARBA" id="ARBA00023015"/>
    </source>
</evidence>
<dbReference type="GO" id="GO:0003677">
    <property type="term" value="F:DNA binding"/>
    <property type="evidence" value="ECO:0007669"/>
    <property type="project" value="InterPro"/>
</dbReference>
<dbReference type="Gene3D" id="1.10.1740.10">
    <property type="match status" value="1"/>
</dbReference>
<dbReference type="SUPFAM" id="SSF88946">
    <property type="entry name" value="Sigma2 domain of RNA polymerase sigma factors"/>
    <property type="match status" value="1"/>
</dbReference>
<name>A0A0K1PWG4_9BACT</name>
<dbReference type="InterPro" id="IPR039425">
    <property type="entry name" value="RNA_pol_sigma-70-like"/>
</dbReference>
<organism evidence="7 8">
    <name type="scientific">Labilithrix luteola</name>
    <dbReference type="NCBI Taxonomy" id="1391654"/>
    <lineage>
        <taxon>Bacteria</taxon>
        <taxon>Pseudomonadati</taxon>
        <taxon>Myxococcota</taxon>
        <taxon>Polyangia</taxon>
        <taxon>Polyangiales</taxon>
        <taxon>Labilitrichaceae</taxon>
        <taxon>Labilithrix</taxon>
    </lineage>
</organism>
<dbReference type="InterPro" id="IPR013324">
    <property type="entry name" value="RNA_pol_sigma_r3/r4-like"/>
</dbReference>
<proteinExistence type="inferred from homology"/>
<reference evidence="7 8" key="1">
    <citation type="submission" date="2015-08" db="EMBL/GenBank/DDBJ databases">
        <authorList>
            <person name="Babu N.S."/>
            <person name="Beckwith C.J."/>
            <person name="Beseler K.G."/>
            <person name="Brison A."/>
            <person name="Carone J.V."/>
            <person name="Caskin T.P."/>
            <person name="Diamond M."/>
            <person name="Durham M.E."/>
            <person name="Foxe J.M."/>
            <person name="Go M."/>
            <person name="Henderson B.A."/>
            <person name="Jones I.B."/>
            <person name="McGettigan J.A."/>
            <person name="Micheletti S.J."/>
            <person name="Nasrallah M.E."/>
            <person name="Ortiz D."/>
            <person name="Piller C.R."/>
            <person name="Privatt S.R."/>
            <person name="Schneider S.L."/>
            <person name="Sharp S."/>
            <person name="Smith T.C."/>
            <person name="Stanton J.D."/>
            <person name="Ullery H.E."/>
            <person name="Wilson R.J."/>
            <person name="Serrano M.G."/>
            <person name="Buck G."/>
            <person name="Lee V."/>
            <person name="Wang Y."/>
            <person name="Carvalho R."/>
            <person name="Voegtly L."/>
            <person name="Shi R."/>
            <person name="Duckworth R."/>
            <person name="Johnson A."/>
            <person name="Loviza R."/>
            <person name="Walstead R."/>
            <person name="Shah Z."/>
            <person name="Kiflezghi M."/>
            <person name="Wade K."/>
            <person name="Ball S.L."/>
            <person name="Bradley K.W."/>
            <person name="Asai D.J."/>
            <person name="Bowman C.A."/>
            <person name="Russell D.A."/>
            <person name="Pope W.H."/>
            <person name="Jacobs-Sera D."/>
            <person name="Hendrix R.W."/>
            <person name="Hatfull G.F."/>
        </authorList>
    </citation>
    <scope>NUCLEOTIDE SEQUENCE [LARGE SCALE GENOMIC DNA]</scope>
    <source>
        <strain evidence="7 8">DSM 27648</strain>
    </source>
</reference>
<evidence type="ECO:0000259" key="6">
    <source>
        <dbReference type="Pfam" id="PF08281"/>
    </source>
</evidence>
<dbReference type="KEGG" id="llu:AKJ09_04534"/>
<feature type="domain" description="RNA polymerase sigma-70 region 2" evidence="5">
    <location>
        <begin position="35"/>
        <end position="97"/>
    </location>
</feature>
<dbReference type="GO" id="GO:0006352">
    <property type="term" value="P:DNA-templated transcription initiation"/>
    <property type="evidence" value="ECO:0007669"/>
    <property type="project" value="InterPro"/>
</dbReference>
<dbReference type="Pfam" id="PF08281">
    <property type="entry name" value="Sigma70_r4_2"/>
    <property type="match status" value="1"/>
</dbReference>
<comment type="similarity">
    <text evidence="1">Belongs to the sigma-70 factor family. ECF subfamily.</text>
</comment>
<evidence type="ECO:0000259" key="5">
    <source>
        <dbReference type="Pfam" id="PF04542"/>
    </source>
</evidence>
<evidence type="ECO:0000313" key="8">
    <source>
        <dbReference type="Proteomes" id="UP000064967"/>
    </source>
</evidence>
<dbReference type="InterPro" id="IPR013325">
    <property type="entry name" value="RNA_pol_sigma_r2"/>
</dbReference>
<dbReference type="InterPro" id="IPR036388">
    <property type="entry name" value="WH-like_DNA-bd_sf"/>
</dbReference>
<dbReference type="SUPFAM" id="SSF88659">
    <property type="entry name" value="Sigma3 and sigma4 domains of RNA polymerase sigma factors"/>
    <property type="match status" value="1"/>
</dbReference>
<evidence type="ECO:0000256" key="3">
    <source>
        <dbReference type="ARBA" id="ARBA00023082"/>
    </source>
</evidence>
<gene>
    <name evidence="7" type="ORF">AKJ09_04534</name>
</gene>
<dbReference type="AlphaFoldDB" id="A0A0K1PWG4"/>
<dbReference type="InterPro" id="IPR013249">
    <property type="entry name" value="RNA_pol_sigma70_r4_t2"/>
</dbReference>
<protein>
    <submittedName>
        <fullName evidence="7">RNA polymerase sigma factor RpoE</fullName>
    </submittedName>
</protein>
<dbReference type="OrthoDB" id="9797134at2"/>
<dbReference type="GO" id="GO:0016987">
    <property type="term" value="F:sigma factor activity"/>
    <property type="evidence" value="ECO:0007669"/>
    <property type="project" value="UniProtKB-KW"/>
</dbReference>